<sequence length="642" mass="72095">MRSYDHLFACCLAERIVESEPIAKLVNVLEFQCKRTVVNRNLVVFNLQNPQTEFKRINSPLKYQMRCVAAFPDQQGFWVGSIEGRVGVHHLDDSQQSKNFTFKCHRDGSETCSVISFTSILAGDAPKYSSFYKVKRLHLFVKSHVIVLFVQIHHTFATAGSDGAFNFWDKDSKQQLKAMSRCGQPIPCSTFNNDGSIFVCLVCYDWSNGAENHNPATAKTYIYLHLPQLSSMERYVVITVVNLVMASFVALILTFAARPSVIVLMLLTATACGMIPLGLIIFCYVKRNPESKGEDLMRFDLGMNRQAINIELTEANKHGNGGKKQIELPFFSFSSVCAATNNFSATNKLGEGGFGPVYKGVLAKGGEIAVKRLSGRSGQGLREMKNEASVIAKVQHKNLVRLLGCCRDKDEKILIYEYMPNKSLDFFLFDPTKRMLLDWVTRLRIIEGIAQGLLYLHQYSRMRIIHRDLKASNILLNKDMNPKISDFGMARIFGENELQANTSRIVGTYGYMSPEYAFKGIFSIKSDVFSFGVLLLEIAWDLWTSNRALELIDDPVLEDEYSSKHMLLRYANIALLCVQESADDRPTMNDVVSMLSNEAAALLPPKQPAFSYVRNTVTSTSSTGKTEDCSINQVTISLLEAR</sequence>
<comment type="caution">
    <text evidence="1">The sequence shown here is derived from an EMBL/GenBank/DDBJ whole genome shotgun (WGS) entry which is preliminary data.</text>
</comment>
<protein>
    <submittedName>
        <fullName evidence="1">Receptor-like serine/threonine-protein kinase</fullName>
    </submittedName>
</protein>
<proteinExistence type="predicted"/>
<dbReference type="EMBL" id="CM039176">
    <property type="protein sequence ID" value="KAH9715633.1"/>
    <property type="molecule type" value="Genomic_DNA"/>
</dbReference>
<keyword evidence="2" id="KW-1185">Reference proteome</keyword>
<evidence type="ECO:0000313" key="2">
    <source>
        <dbReference type="Proteomes" id="UP000829398"/>
    </source>
</evidence>
<gene>
    <name evidence="1" type="ORF">KPL71_021134</name>
</gene>
<evidence type="ECO:0000313" key="1">
    <source>
        <dbReference type="EMBL" id="KAH9715633.1"/>
    </source>
</evidence>
<dbReference type="Proteomes" id="UP000829398">
    <property type="component" value="Chromosome 7"/>
</dbReference>
<accession>A0ACB8JD97</accession>
<name>A0ACB8JD97_CITSI</name>
<reference evidence="2" key="1">
    <citation type="journal article" date="2023" name="Hortic. Res.">
        <title>A chromosome-level phased genome enabling allele-level studies in sweet orange: a case study on citrus Huanglongbing tolerance.</title>
        <authorList>
            <person name="Wu B."/>
            <person name="Yu Q."/>
            <person name="Deng Z."/>
            <person name="Duan Y."/>
            <person name="Luo F."/>
            <person name="Gmitter F. Jr."/>
        </authorList>
    </citation>
    <scope>NUCLEOTIDE SEQUENCE [LARGE SCALE GENOMIC DNA]</scope>
    <source>
        <strain evidence="2">cv. Valencia</strain>
    </source>
</reference>
<organism evidence="1 2">
    <name type="scientific">Citrus sinensis</name>
    <name type="common">Sweet orange</name>
    <name type="synonym">Citrus aurantium var. sinensis</name>
    <dbReference type="NCBI Taxonomy" id="2711"/>
    <lineage>
        <taxon>Eukaryota</taxon>
        <taxon>Viridiplantae</taxon>
        <taxon>Streptophyta</taxon>
        <taxon>Embryophyta</taxon>
        <taxon>Tracheophyta</taxon>
        <taxon>Spermatophyta</taxon>
        <taxon>Magnoliopsida</taxon>
        <taxon>eudicotyledons</taxon>
        <taxon>Gunneridae</taxon>
        <taxon>Pentapetalae</taxon>
        <taxon>rosids</taxon>
        <taxon>malvids</taxon>
        <taxon>Sapindales</taxon>
        <taxon>Rutaceae</taxon>
        <taxon>Aurantioideae</taxon>
        <taxon>Citrus</taxon>
    </lineage>
</organism>